<dbReference type="InterPro" id="IPR043502">
    <property type="entry name" value="DNA/RNA_pol_sf"/>
</dbReference>
<evidence type="ECO:0000259" key="2">
    <source>
        <dbReference type="Pfam" id="PF00078"/>
    </source>
</evidence>
<dbReference type="AlphaFoldDB" id="A0A1Q9DI72"/>
<accession>A0A1Q9DI72</accession>
<keyword evidence="4" id="KW-1185">Reference proteome</keyword>
<feature type="transmembrane region" description="Helical" evidence="1">
    <location>
        <begin position="1160"/>
        <end position="1186"/>
    </location>
</feature>
<evidence type="ECO:0000256" key="1">
    <source>
        <dbReference type="SAM" id="Phobius"/>
    </source>
</evidence>
<keyword evidence="1" id="KW-1133">Transmembrane helix</keyword>
<dbReference type="Gene3D" id="3.30.420.10">
    <property type="entry name" value="Ribonuclease H-like superfamily/Ribonuclease H"/>
    <property type="match status" value="1"/>
</dbReference>
<name>A0A1Q9DI72_SYMMI</name>
<comment type="caution">
    <text evidence="3">The sequence shown here is derived from an EMBL/GenBank/DDBJ whole genome shotgun (WGS) entry which is preliminary data.</text>
</comment>
<proteinExistence type="predicted"/>
<dbReference type="InterPro" id="IPR036397">
    <property type="entry name" value="RNaseH_sf"/>
</dbReference>
<dbReference type="Pfam" id="PF00078">
    <property type="entry name" value="RVT_1"/>
    <property type="match status" value="1"/>
</dbReference>
<dbReference type="OrthoDB" id="443313at2759"/>
<sequence>MKPLLQDKLRDCVLTGVIRQCDDCYPGSLPPTGPVYRGSRRRRIDFGLSHCQWPALSVESLAGPSDHLVVAYTFDSKAPLLRRGPRRRSLLPASSPESLEAQGEAWDDSAFQDACQGGDVDRAWQLLSDWAEDLLCEPDPAAVPRSAHWMPVTPSARSTGKRPERSAGLRALLKLLSRLQMGMHRPFDAPLWNRTVKSLAHVRRLVPDMPSIRQTDAASVAQVEALVDTYVEQERTAAKQAWKRTTRDSLAASRAYVKAKADQILAWDKEAAETLAPTSGRHPAVEVDKQAQVWIKKWRSQCSSSSPDTQVDGILSQVVLHCSGSRKGGTRPISVLPVIWRAGARLLNKQLQAWTASWRAHYDSGGVAGTSIDTALQQLAKELQAGASVAVQQDVSSFLDSLEHRTTARILRQFRAATTLVTLFENYCGRSSRIFSMQGALSSEWVQPERGLPQGCPLSPVIAAAVSHCWAAYVLGQEDPLSAKVTGHAYVDDRCLLLRPGLSCCHLRAAVTRSNEFDLAFKLSVSLPKCAVVAKADDLEAQTLAAHLGYQHLPSLEVLGVIVPFDRPWGLLRFSLDKVRMRLRLMRGLHLRLRSSRQLIRSLVVPAMAWAAPYAAPEAKDIDAVKAEILFLCSHQVGKEAARAIFFEVAGWFLEPQFAIDVATLRAMWRVVVRPPEWSDILPLSAGPLSPLTVVPRLTPTLESLGWWMSADCRVLCRRDRLGIERHVHIGFESFRTIVQWLRYAYRARYVAKTGRVWQHKDRGPDAACGLLCPTPSRAADYEFGGHKLVFQEAGADRNLTLAAFGAGCTNWFFNSKGNFESGHATHKCLCGQLHPSRPHLVWSCTHTASLRQGIALPTDRAAERLFARQVPQQPPAPVALDLDGFLEELTEELLPLLTHSKLFVATDGSSKQDVGAIGYALHTTGTTLAVGDSLEDQTPFRMELKAVHLLLRAMCDAVRQSATQSVNCHQLWIVIDCEAVIRAVQGCQGFDYLLLLEQVRHSRRVLGELGIKADFVWTPSHGKKPLWAPPAGLDGAYLRTLNEAADAAAGRCMERRRHLSARAQWHRERQQAVEWEVQALRTVAKVASAYQGYLKTLGHGPREDLFSVVVASAHHGYLQTLGHGPRDDFLSRLLPWLSGLCGSASALLRLCYDAFDSGSLLAATALAVVALRAQFLVGFVLYYFLVFFNVVLASSRLA</sequence>
<protein>
    <recommendedName>
        <fullName evidence="2">Reverse transcriptase domain-containing protein</fullName>
    </recommendedName>
</protein>
<dbReference type="GO" id="GO:0003676">
    <property type="term" value="F:nucleic acid binding"/>
    <property type="evidence" value="ECO:0007669"/>
    <property type="project" value="InterPro"/>
</dbReference>
<dbReference type="InterPro" id="IPR012337">
    <property type="entry name" value="RNaseH-like_sf"/>
</dbReference>
<organism evidence="3 4">
    <name type="scientific">Symbiodinium microadriaticum</name>
    <name type="common">Dinoflagellate</name>
    <name type="synonym">Zooxanthella microadriatica</name>
    <dbReference type="NCBI Taxonomy" id="2951"/>
    <lineage>
        <taxon>Eukaryota</taxon>
        <taxon>Sar</taxon>
        <taxon>Alveolata</taxon>
        <taxon>Dinophyceae</taxon>
        <taxon>Suessiales</taxon>
        <taxon>Symbiodiniaceae</taxon>
        <taxon>Symbiodinium</taxon>
    </lineage>
</organism>
<evidence type="ECO:0000313" key="3">
    <source>
        <dbReference type="EMBL" id="OLP94863.1"/>
    </source>
</evidence>
<dbReference type="SUPFAM" id="SSF56672">
    <property type="entry name" value="DNA/RNA polymerases"/>
    <property type="match status" value="1"/>
</dbReference>
<evidence type="ECO:0000313" key="4">
    <source>
        <dbReference type="Proteomes" id="UP000186817"/>
    </source>
</evidence>
<dbReference type="EMBL" id="LSRX01000524">
    <property type="protein sequence ID" value="OLP94863.1"/>
    <property type="molecule type" value="Genomic_DNA"/>
</dbReference>
<dbReference type="Proteomes" id="UP000186817">
    <property type="component" value="Unassembled WGS sequence"/>
</dbReference>
<feature type="domain" description="Reverse transcriptase" evidence="2">
    <location>
        <begin position="327"/>
        <end position="552"/>
    </location>
</feature>
<gene>
    <name evidence="3" type="ORF">AK812_SmicGene23071</name>
</gene>
<dbReference type="InterPro" id="IPR000477">
    <property type="entry name" value="RT_dom"/>
</dbReference>
<keyword evidence="1" id="KW-0472">Membrane</keyword>
<reference evidence="3 4" key="1">
    <citation type="submission" date="2016-02" db="EMBL/GenBank/DDBJ databases">
        <title>Genome analysis of coral dinoflagellate symbionts highlights evolutionary adaptations to a symbiotic lifestyle.</title>
        <authorList>
            <person name="Aranda M."/>
            <person name="Li Y."/>
            <person name="Liew Y.J."/>
            <person name="Baumgarten S."/>
            <person name="Simakov O."/>
            <person name="Wilson M."/>
            <person name="Piel J."/>
            <person name="Ashoor H."/>
            <person name="Bougouffa S."/>
            <person name="Bajic V.B."/>
            <person name="Ryu T."/>
            <person name="Ravasi T."/>
            <person name="Bayer T."/>
            <person name="Micklem G."/>
            <person name="Kim H."/>
            <person name="Bhak J."/>
            <person name="Lajeunesse T.C."/>
            <person name="Voolstra C.R."/>
        </authorList>
    </citation>
    <scope>NUCLEOTIDE SEQUENCE [LARGE SCALE GENOMIC DNA]</scope>
    <source>
        <strain evidence="3 4">CCMP2467</strain>
    </source>
</reference>
<dbReference type="SUPFAM" id="SSF53098">
    <property type="entry name" value="Ribonuclease H-like"/>
    <property type="match status" value="1"/>
</dbReference>
<keyword evidence="1" id="KW-0812">Transmembrane</keyword>